<dbReference type="InterPro" id="IPR003959">
    <property type="entry name" value="ATPase_AAA_core"/>
</dbReference>
<keyword evidence="8" id="KW-1185">Reference proteome</keyword>
<dbReference type="InterPro" id="IPR027417">
    <property type="entry name" value="P-loop_NTPase"/>
</dbReference>
<dbReference type="SUPFAM" id="SSF52540">
    <property type="entry name" value="P-loop containing nucleoside triphosphate hydrolases"/>
    <property type="match status" value="1"/>
</dbReference>
<accession>A0ABW2CK35</accession>
<dbReference type="InterPro" id="IPR038729">
    <property type="entry name" value="Rad50/SbcC_AAA"/>
</dbReference>
<dbReference type="RefSeq" id="WP_160825033.1">
    <property type="nucleotide sequence ID" value="NZ_JBHSXE010000001.1"/>
</dbReference>
<comment type="subunit">
    <text evidence="2">Heterodimer of SbcC and SbcD.</text>
</comment>
<evidence type="ECO:0000256" key="1">
    <source>
        <dbReference type="ARBA" id="ARBA00006930"/>
    </source>
</evidence>
<sequence length="789" mass="84098">MALRDTLVTLLEESALADEARRHVMAAFDGGETEEAESPRAATAGRVFLKSITASGFRGIGPKVTLPLAPGPGLTLVIGRNGSGKSSFAESVEIALTATNARWRELPAAWREGWRNLHVDGPPMVSLAMQVEGEPGTTTVRRTWTGAKVEESSCEVHRPGAGTCELSAVGWNDDLVTYRPFLSYSELGKILTGGPKELHDAIAGILGLERLTAAEARLGAVRKDMEAAAKAVKNELAEIASELERSDDPRAAAARSALSGRRPDLDALAELAAVGSGTDPDLTALRRAAELHGPDADHVADAARRLRDATAKLRSVEGTASEEALRLADLLARALDHAGRHGAASPCPVCGAPGALDDEWTRTTRAEVARLREEAAKADEARAALDRSVEQARSLITPAPAGLDEASASAWDAWSAGRGIGDPGALADHLERAGRDLREACDKARSRAAARLAEVEDRWRPLALRLAAWIPRARSAAESDGTLRSVKAARTWLTGAANALRNEELRPMAERSTAIWNLLRHESNVTLGPITLAGTGNMKKVLLDVQVDGTDTSALGVMSQGELHSLALALFLPRVLEPRTPFGFVVIDDPVQSMDPAKVDGLAQVLSEAARHRQVVVLTHDTRLREAVARLQLPASVIEVTRQERSVVSVRRVEDEVTRALADARAVAASLDLPFQAAVPVVAGLCRTALEAACLEVLRRKRLGAGAPYAEVEALARSARTLADMMSLAAFEEIRPRAAVRAHLGRHGQWAQDAFDLCNRGVHGGALSGDLGSSVDKVDRLVRAVRNGW</sequence>
<evidence type="ECO:0000256" key="4">
    <source>
        <dbReference type="SAM" id="Coils"/>
    </source>
</evidence>
<gene>
    <name evidence="7" type="ORF">ACFQKB_20455</name>
</gene>
<evidence type="ECO:0000313" key="8">
    <source>
        <dbReference type="Proteomes" id="UP001596380"/>
    </source>
</evidence>
<feature type="domain" description="ATPase AAA-type core" evidence="5">
    <location>
        <begin position="543"/>
        <end position="624"/>
    </location>
</feature>
<feature type="domain" description="Rad50/SbcC-type AAA" evidence="6">
    <location>
        <begin position="52"/>
        <end position="101"/>
    </location>
</feature>
<dbReference type="Pfam" id="PF13304">
    <property type="entry name" value="AAA_21"/>
    <property type="match status" value="1"/>
</dbReference>
<reference evidence="8" key="1">
    <citation type="journal article" date="2019" name="Int. J. Syst. Evol. Microbiol.">
        <title>The Global Catalogue of Microorganisms (GCM) 10K type strain sequencing project: providing services to taxonomists for standard genome sequencing and annotation.</title>
        <authorList>
            <consortium name="The Broad Institute Genomics Platform"/>
            <consortium name="The Broad Institute Genome Sequencing Center for Infectious Disease"/>
            <person name="Wu L."/>
            <person name="Ma J."/>
        </authorList>
    </citation>
    <scope>NUCLEOTIDE SEQUENCE [LARGE SCALE GENOMIC DNA]</scope>
    <source>
        <strain evidence="8">JCM 3369</strain>
    </source>
</reference>
<organism evidence="7 8">
    <name type="scientific">Actinomadura yumaensis</name>
    <dbReference type="NCBI Taxonomy" id="111807"/>
    <lineage>
        <taxon>Bacteria</taxon>
        <taxon>Bacillati</taxon>
        <taxon>Actinomycetota</taxon>
        <taxon>Actinomycetes</taxon>
        <taxon>Streptosporangiales</taxon>
        <taxon>Thermomonosporaceae</taxon>
        <taxon>Actinomadura</taxon>
    </lineage>
</organism>
<protein>
    <recommendedName>
        <fullName evidence="3">Nuclease SbcCD subunit C</fullName>
    </recommendedName>
</protein>
<evidence type="ECO:0000259" key="6">
    <source>
        <dbReference type="Pfam" id="PF13476"/>
    </source>
</evidence>
<dbReference type="PANTHER" id="PTHR32114:SF2">
    <property type="entry name" value="ABC TRANSPORTER ABCH.3"/>
    <property type="match status" value="1"/>
</dbReference>
<comment type="similarity">
    <text evidence="1">Belongs to the SMC family. SbcC subfamily.</text>
</comment>
<dbReference type="Proteomes" id="UP001596380">
    <property type="component" value="Unassembled WGS sequence"/>
</dbReference>
<name>A0ABW2CK35_9ACTN</name>
<evidence type="ECO:0000313" key="7">
    <source>
        <dbReference type="EMBL" id="MFC6882137.1"/>
    </source>
</evidence>
<feature type="coiled-coil region" evidence="4">
    <location>
        <begin position="361"/>
        <end position="391"/>
    </location>
</feature>
<proteinExistence type="inferred from homology"/>
<evidence type="ECO:0000256" key="3">
    <source>
        <dbReference type="ARBA" id="ARBA00013368"/>
    </source>
</evidence>
<dbReference type="Gene3D" id="3.40.50.300">
    <property type="entry name" value="P-loop containing nucleotide triphosphate hydrolases"/>
    <property type="match status" value="2"/>
</dbReference>
<dbReference type="EMBL" id="JBHSXS010000011">
    <property type="protein sequence ID" value="MFC6882137.1"/>
    <property type="molecule type" value="Genomic_DNA"/>
</dbReference>
<keyword evidence="4" id="KW-0175">Coiled coil</keyword>
<dbReference type="Pfam" id="PF13476">
    <property type="entry name" value="AAA_23"/>
    <property type="match status" value="1"/>
</dbReference>
<dbReference type="PANTHER" id="PTHR32114">
    <property type="entry name" value="ABC TRANSPORTER ABCH.3"/>
    <property type="match status" value="1"/>
</dbReference>
<evidence type="ECO:0000256" key="2">
    <source>
        <dbReference type="ARBA" id="ARBA00011322"/>
    </source>
</evidence>
<evidence type="ECO:0000259" key="5">
    <source>
        <dbReference type="Pfam" id="PF13304"/>
    </source>
</evidence>
<comment type="caution">
    <text evidence="7">The sequence shown here is derived from an EMBL/GenBank/DDBJ whole genome shotgun (WGS) entry which is preliminary data.</text>
</comment>